<reference evidence="1 2" key="1">
    <citation type="journal article" date="2019" name="Nat. Ecol. Evol.">
        <title>Megaphylogeny resolves global patterns of mushroom evolution.</title>
        <authorList>
            <person name="Varga T."/>
            <person name="Krizsan K."/>
            <person name="Foldi C."/>
            <person name="Dima B."/>
            <person name="Sanchez-Garcia M."/>
            <person name="Sanchez-Ramirez S."/>
            <person name="Szollosi G.J."/>
            <person name="Szarkandi J.G."/>
            <person name="Papp V."/>
            <person name="Albert L."/>
            <person name="Andreopoulos W."/>
            <person name="Angelini C."/>
            <person name="Antonin V."/>
            <person name="Barry K.W."/>
            <person name="Bougher N.L."/>
            <person name="Buchanan P."/>
            <person name="Buyck B."/>
            <person name="Bense V."/>
            <person name="Catcheside P."/>
            <person name="Chovatia M."/>
            <person name="Cooper J."/>
            <person name="Damon W."/>
            <person name="Desjardin D."/>
            <person name="Finy P."/>
            <person name="Geml J."/>
            <person name="Haridas S."/>
            <person name="Hughes K."/>
            <person name="Justo A."/>
            <person name="Karasinski D."/>
            <person name="Kautmanova I."/>
            <person name="Kiss B."/>
            <person name="Kocsube S."/>
            <person name="Kotiranta H."/>
            <person name="LaButti K.M."/>
            <person name="Lechner B.E."/>
            <person name="Liimatainen K."/>
            <person name="Lipzen A."/>
            <person name="Lukacs Z."/>
            <person name="Mihaltcheva S."/>
            <person name="Morgado L.N."/>
            <person name="Niskanen T."/>
            <person name="Noordeloos M.E."/>
            <person name="Ohm R.A."/>
            <person name="Ortiz-Santana B."/>
            <person name="Ovrebo C."/>
            <person name="Racz N."/>
            <person name="Riley R."/>
            <person name="Savchenko A."/>
            <person name="Shiryaev A."/>
            <person name="Soop K."/>
            <person name="Spirin V."/>
            <person name="Szebenyi C."/>
            <person name="Tomsovsky M."/>
            <person name="Tulloss R.E."/>
            <person name="Uehling J."/>
            <person name="Grigoriev I.V."/>
            <person name="Vagvolgyi C."/>
            <person name="Papp T."/>
            <person name="Martin F.M."/>
            <person name="Miettinen O."/>
            <person name="Hibbett D.S."/>
            <person name="Nagy L.G."/>
        </authorList>
    </citation>
    <scope>NUCLEOTIDE SEQUENCE [LARGE SCALE GENOMIC DNA]</scope>
    <source>
        <strain evidence="1 2">HHB13444</strain>
    </source>
</reference>
<dbReference type="AlphaFoldDB" id="A0A5C3PWM8"/>
<keyword evidence="2" id="KW-1185">Reference proteome</keyword>
<proteinExistence type="predicted"/>
<organism evidence="1 2">
    <name type="scientific">Polyporus arcularius HHB13444</name>
    <dbReference type="NCBI Taxonomy" id="1314778"/>
    <lineage>
        <taxon>Eukaryota</taxon>
        <taxon>Fungi</taxon>
        <taxon>Dikarya</taxon>
        <taxon>Basidiomycota</taxon>
        <taxon>Agaricomycotina</taxon>
        <taxon>Agaricomycetes</taxon>
        <taxon>Polyporales</taxon>
        <taxon>Polyporaceae</taxon>
        <taxon>Polyporus</taxon>
    </lineage>
</organism>
<protein>
    <submittedName>
        <fullName evidence="1">Uncharacterized protein</fullName>
    </submittedName>
</protein>
<gene>
    <name evidence="1" type="ORF">K466DRAFT_48515</name>
</gene>
<dbReference type="EMBL" id="ML210975">
    <property type="protein sequence ID" value="TFK93881.1"/>
    <property type="molecule type" value="Genomic_DNA"/>
</dbReference>
<dbReference type="InParanoid" id="A0A5C3PWM8"/>
<sequence length="171" mass="19218">MRSCLSRFPARLARRTTMNIHGYLGGLEGDHPFKREWAAAGRGRSLPRGCCRWLGERLPFYPVPASYHLQDQMSSRLGLAAGMDRVVRCCAMLFASAVVRRMICSLSVLSRARLSHTCFLICTSDASVCHFIFLHWGVDAWSLSHLSCTILLMDSLPSLHPHVPSCWRPLC</sequence>
<name>A0A5C3PWM8_9APHY</name>
<evidence type="ECO:0000313" key="2">
    <source>
        <dbReference type="Proteomes" id="UP000308197"/>
    </source>
</evidence>
<dbReference type="Proteomes" id="UP000308197">
    <property type="component" value="Unassembled WGS sequence"/>
</dbReference>
<accession>A0A5C3PWM8</accession>
<evidence type="ECO:0000313" key="1">
    <source>
        <dbReference type="EMBL" id="TFK93881.1"/>
    </source>
</evidence>